<gene>
    <name evidence="1" type="ORF">J6TS1_39520</name>
</gene>
<evidence type="ECO:0000313" key="1">
    <source>
        <dbReference type="EMBL" id="GIN98082.1"/>
    </source>
</evidence>
<accession>A0ABQ4L266</accession>
<dbReference type="Proteomes" id="UP000680670">
    <property type="component" value="Unassembled WGS sequence"/>
</dbReference>
<keyword evidence="2" id="KW-1185">Reference proteome</keyword>
<dbReference type="EMBL" id="BORJ01000012">
    <property type="protein sequence ID" value="GIN98082.1"/>
    <property type="molecule type" value="Genomic_DNA"/>
</dbReference>
<reference evidence="1 2" key="1">
    <citation type="submission" date="2021-03" db="EMBL/GenBank/DDBJ databases">
        <title>Antimicrobial resistance genes in bacteria isolated from Japanese honey, and their potential for conferring macrolide and lincosamide resistance in the American foulbrood pathogen Paenibacillus larvae.</title>
        <authorList>
            <person name="Okamoto M."/>
            <person name="Kumagai M."/>
            <person name="Kanamori H."/>
            <person name="Takamatsu D."/>
        </authorList>
    </citation>
    <scope>NUCLEOTIDE SEQUENCE [LARGE SCALE GENOMIC DNA]</scope>
    <source>
        <strain evidence="1 2">J6TS1</strain>
    </source>
</reference>
<organism evidence="1 2">
    <name type="scientific">Siminovitchia terrae</name>
    <name type="common">Bacillus terrae</name>
    <dbReference type="NCBI Taxonomy" id="1914933"/>
    <lineage>
        <taxon>Bacteria</taxon>
        <taxon>Bacillati</taxon>
        <taxon>Bacillota</taxon>
        <taxon>Bacilli</taxon>
        <taxon>Bacillales</taxon>
        <taxon>Bacillaceae</taxon>
        <taxon>Siminovitchia</taxon>
    </lineage>
</organism>
<evidence type="ECO:0000313" key="2">
    <source>
        <dbReference type="Proteomes" id="UP000680670"/>
    </source>
</evidence>
<protein>
    <submittedName>
        <fullName evidence="1">Uncharacterized protein</fullName>
    </submittedName>
</protein>
<name>A0ABQ4L266_SIMTE</name>
<proteinExistence type="predicted"/>
<sequence>MEKRSKEKNIEKLYVFAGHKFAEYIKMKDFKHRITSELDIVEEELTSLSLGELYSKICMEKPALKNSLDIILFESILYSRLANVYIEKFNADLSVPKFKRNMKKLIRELNFNDNIPSALRPAMREDGFFLMDSLNITSIKSKFIAGFDYEAEDEKLIRARVLFVEVVPTGESTEYFIAGIDIDFNTSTYLIMIKNKQNISKLENEEESEDLDRTVHSLYDRVKNSIIKKLLFTTQPINVEEDRSGMYNLCKGLDEELLKDIRDEVKSRISSSLPSSVQQLVSDLFPSKNKPKKSDLNELEENIASLLTATYIKTNYKAAELLKRAKEKKLVGYPTKIKFTSNRANKGSTESINSRQPVSASDMFHSLYISFRDALGLEQWSISWFTDYEFKDQSNYDVVQTTIYSRKSYFKVVFIATRALDRELIYHVVRYLNKNR</sequence>
<comment type="caution">
    <text evidence="1">The sequence shown here is derived from an EMBL/GenBank/DDBJ whole genome shotgun (WGS) entry which is preliminary data.</text>
</comment>
<dbReference type="RefSeq" id="WP_213021214.1">
    <property type="nucleotide sequence ID" value="NZ_BORJ01000012.1"/>
</dbReference>